<dbReference type="EMBL" id="FNXT01000410">
    <property type="protein sequence ID" value="SZX64429.1"/>
    <property type="molecule type" value="Genomic_DNA"/>
</dbReference>
<reference evidence="2 3" key="1">
    <citation type="submission" date="2016-10" db="EMBL/GenBank/DDBJ databases">
        <authorList>
            <person name="Cai Z."/>
        </authorList>
    </citation>
    <scope>NUCLEOTIDE SEQUENCE [LARGE SCALE GENOMIC DNA]</scope>
</reference>
<evidence type="ECO:0000256" key="1">
    <source>
        <dbReference type="SAM" id="MobiDB-lite"/>
    </source>
</evidence>
<protein>
    <submittedName>
        <fullName evidence="2">Uncharacterized protein</fullName>
    </submittedName>
</protein>
<gene>
    <name evidence="2" type="ORF">BQ4739_LOCUS4939</name>
</gene>
<keyword evidence="3" id="KW-1185">Reference proteome</keyword>
<proteinExistence type="predicted"/>
<dbReference type="InterPro" id="IPR016084">
    <property type="entry name" value="Haem_Oase-like_multi-hlx"/>
</dbReference>
<organism evidence="2 3">
    <name type="scientific">Tetradesmus obliquus</name>
    <name type="common">Green alga</name>
    <name type="synonym">Acutodesmus obliquus</name>
    <dbReference type="NCBI Taxonomy" id="3088"/>
    <lineage>
        <taxon>Eukaryota</taxon>
        <taxon>Viridiplantae</taxon>
        <taxon>Chlorophyta</taxon>
        <taxon>core chlorophytes</taxon>
        <taxon>Chlorophyceae</taxon>
        <taxon>CS clade</taxon>
        <taxon>Sphaeropleales</taxon>
        <taxon>Scenedesmaceae</taxon>
        <taxon>Tetradesmus</taxon>
    </lineage>
</organism>
<dbReference type="Gene3D" id="1.20.910.10">
    <property type="entry name" value="Heme oxygenase-like"/>
    <property type="match status" value="1"/>
</dbReference>
<feature type="compositionally biased region" description="Low complexity" evidence="1">
    <location>
        <begin position="30"/>
        <end position="56"/>
    </location>
</feature>
<dbReference type="Proteomes" id="UP000256970">
    <property type="component" value="Unassembled WGS sequence"/>
</dbReference>
<sequence>MHCTHRPAGPVFSRRTCVFHCSKGFGAAAPKQKAGKASKGTAKTPQQAADQALAEAAKSRPNVRPINPKEAARGKVDYVQVKDWADGNAADLGELQVLPDSYATAYTAAGSSGSSSSTAGGSNAATAAAAEGPFYQQLARHAQYLESQGALSVALQPGAKPFLPFESWQYSLPRYRQYMAELAAVHLALEQALTLALAAPPVTPAPAAAASSGSLSSSSFGEAAATQQQQALGVAGRSAAAAAAYAALCCFSAESGLWRAHAAQADLAVLAELAAARHSDKQQQQQQQQQGKRKSGELHASQNAIAYGKYLLQLGRAAAAGTAAAAASAAADACAAPSAGSSSSSSSSSLLLEEDEGTAAALKLLAHAYALHVQQQCLGTRIGAAATDHLELMSTGMPAAATATYMQYPQHVQEPLQQLVAVTDAAGQLLDGPGRQAVLEELPKALKKATLMLAPLATA</sequence>
<name>A0A383VHW8_TETOB</name>
<evidence type="ECO:0000313" key="3">
    <source>
        <dbReference type="Proteomes" id="UP000256970"/>
    </source>
</evidence>
<feature type="region of interest" description="Disordered" evidence="1">
    <location>
        <begin position="30"/>
        <end position="71"/>
    </location>
</feature>
<evidence type="ECO:0000313" key="2">
    <source>
        <dbReference type="EMBL" id="SZX64429.1"/>
    </source>
</evidence>
<accession>A0A383VHW8</accession>
<feature type="region of interest" description="Disordered" evidence="1">
    <location>
        <begin position="279"/>
        <end position="298"/>
    </location>
</feature>
<dbReference type="AlphaFoldDB" id="A0A383VHW8"/>